<gene>
    <name evidence="5" type="ORF">GMOD_00000513</name>
</gene>
<evidence type="ECO:0000313" key="6">
    <source>
        <dbReference type="Proteomes" id="UP000265663"/>
    </source>
</evidence>
<dbReference type="InterPro" id="IPR036787">
    <property type="entry name" value="T_IF-3_N_sf"/>
</dbReference>
<dbReference type="PANTHER" id="PTHR10938:SF0">
    <property type="entry name" value="TRANSLATION INITIATION FACTOR IF-3, MITOCHONDRIAL"/>
    <property type="match status" value="1"/>
</dbReference>
<evidence type="ECO:0000256" key="1">
    <source>
        <dbReference type="ARBA" id="ARBA00005439"/>
    </source>
</evidence>
<reference evidence="5 6" key="1">
    <citation type="journal article" date="2014" name="PLoS ONE">
        <title>De novo Genome Assembly of the Fungal Plant Pathogen Pyrenophora semeniperda.</title>
        <authorList>
            <person name="Soliai M.M."/>
            <person name="Meyer S.E."/>
            <person name="Udall J.A."/>
            <person name="Elzinga D.E."/>
            <person name="Hermansen R.A."/>
            <person name="Bodily P.M."/>
            <person name="Hart A.A."/>
            <person name="Coleman C.E."/>
        </authorList>
    </citation>
    <scope>NUCLEOTIDE SEQUENCE [LARGE SCALE GENOMIC DNA]</scope>
    <source>
        <strain evidence="5 6">CCB06</strain>
        <tissue evidence="5">Mycelium</tissue>
    </source>
</reference>
<dbReference type="Proteomes" id="UP000265663">
    <property type="component" value="Unassembled WGS sequence"/>
</dbReference>
<dbReference type="PANTHER" id="PTHR10938">
    <property type="entry name" value="TRANSLATION INITIATION FACTOR IF-3"/>
    <property type="match status" value="1"/>
</dbReference>
<proteinExistence type="inferred from homology"/>
<dbReference type="SUPFAM" id="SSF55200">
    <property type="entry name" value="Translation initiation factor IF3, C-terminal domain"/>
    <property type="match status" value="1"/>
</dbReference>
<dbReference type="Gene3D" id="3.10.20.80">
    <property type="entry name" value="Translation initiation factor 3 (IF-3), N-terminal domain"/>
    <property type="match status" value="1"/>
</dbReference>
<dbReference type="AlphaFoldDB" id="A0A3M7M7R6"/>
<sequence length="286" mass="31649">MPPSHISGTSRALYRVFIAPTLRSATSVPLLYAPAFAPSPSAPTSLAASPSNLTPRTCIRTIKYTKTTRHALSDHYVMDTAIESYYINLVTETGEFHLEVPLDDALASFDRATHHLVEVSPGKVDEFGRPDPAHPPTCKIISKINLRAQHQVKLELMRKQEKGDALKIVEINWAIAQGDMGHRLEKIRKFLKQGKKVEVTLKAEGRKGSNKKATPEEAGAVLRAVRDVVAECKSTSEMKSEGEVGGLMTLVFKGKKVEDKDNKDRKNKHSEPDEREDAADTENKVE</sequence>
<keyword evidence="6" id="KW-1185">Reference proteome</keyword>
<evidence type="ECO:0000256" key="3">
    <source>
        <dbReference type="ARBA" id="ARBA00022917"/>
    </source>
</evidence>
<keyword evidence="2 5" id="KW-0396">Initiation factor</keyword>
<dbReference type="OrthoDB" id="21573at2759"/>
<evidence type="ECO:0000256" key="4">
    <source>
        <dbReference type="SAM" id="MobiDB-lite"/>
    </source>
</evidence>
<dbReference type="GO" id="GO:0005739">
    <property type="term" value="C:mitochondrion"/>
    <property type="evidence" value="ECO:0007669"/>
    <property type="project" value="TreeGrafter"/>
</dbReference>
<dbReference type="InterPro" id="IPR036788">
    <property type="entry name" value="T_IF-3_C_sf"/>
</dbReference>
<dbReference type="GO" id="GO:0032790">
    <property type="term" value="P:ribosome disassembly"/>
    <property type="evidence" value="ECO:0007669"/>
    <property type="project" value="TreeGrafter"/>
</dbReference>
<keyword evidence="3" id="KW-0648">Protein biosynthesis</keyword>
<dbReference type="GO" id="GO:0003743">
    <property type="term" value="F:translation initiation factor activity"/>
    <property type="evidence" value="ECO:0007669"/>
    <property type="project" value="UniProtKB-KW"/>
</dbReference>
<dbReference type="GO" id="GO:0070124">
    <property type="term" value="P:mitochondrial translational initiation"/>
    <property type="evidence" value="ECO:0007669"/>
    <property type="project" value="TreeGrafter"/>
</dbReference>
<accession>A0A3M7M7R6</accession>
<feature type="region of interest" description="Disordered" evidence="4">
    <location>
        <begin position="255"/>
        <end position="286"/>
    </location>
</feature>
<protein>
    <submittedName>
        <fullName evidence="5">Translation initiation factor IF3</fullName>
    </submittedName>
</protein>
<comment type="similarity">
    <text evidence="1">Belongs to the IF-3 family.</text>
</comment>
<organism evidence="5 6">
    <name type="scientific">Pyrenophora seminiperda CCB06</name>
    <dbReference type="NCBI Taxonomy" id="1302712"/>
    <lineage>
        <taxon>Eukaryota</taxon>
        <taxon>Fungi</taxon>
        <taxon>Dikarya</taxon>
        <taxon>Ascomycota</taxon>
        <taxon>Pezizomycotina</taxon>
        <taxon>Dothideomycetes</taxon>
        <taxon>Pleosporomycetidae</taxon>
        <taxon>Pleosporales</taxon>
        <taxon>Pleosporineae</taxon>
        <taxon>Pleosporaceae</taxon>
        <taxon>Pyrenophora</taxon>
    </lineage>
</organism>
<dbReference type="Gene3D" id="3.30.110.10">
    <property type="entry name" value="Translation initiation factor 3 (IF-3), C-terminal domain"/>
    <property type="match status" value="1"/>
</dbReference>
<dbReference type="EMBL" id="KE747824">
    <property type="protein sequence ID" value="RMZ70424.1"/>
    <property type="molecule type" value="Genomic_DNA"/>
</dbReference>
<evidence type="ECO:0000256" key="2">
    <source>
        <dbReference type="ARBA" id="ARBA00022540"/>
    </source>
</evidence>
<evidence type="ECO:0000313" key="5">
    <source>
        <dbReference type="EMBL" id="RMZ70424.1"/>
    </source>
</evidence>
<dbReference type="InterPro" id="IPR001288">
    <property type="entry name" value="Translation_initiation_fac_3"/>
</dbReference>
<name>A0A3M7M7R6_9PLEO</name>
<dbReference type="GO" id="GO:0043022">
    <property type="term" value="F:ribosome binding"/>
    <property type="evidence" value="ECO:0007669"/>
    <property type="project" value="TreeGrafter"/>
</dbReference>
<feature type="compositionally biased region" description="Basic and acidic residues" evidence="4">
    <location>
        <begin position="255"/>
        <end position="272"/>
    </location>
</feature>